<sequence>MYTHTEEQCAQIGPRTMFLIAQAQTRIERERRVLAMMAPPLFYGHTNCPYHGPAHERSKCNRAWDEMWWGKFGKSFLNPLRPLGFKDAFEFIQSSEFPGVTKECKEEAETRIIGGFDIEEQIITAVQKSENSVTWCREFGDLM</sequence>
<protein>
    <submittedName>
        <fullName evidence="1">Uncharacterized protein</fullName>
    </submittedName>
</protein>
<gene>
    <name evidence="1" type="ORF">K435DRAFT_793391</name>
</gene>
<dbReference type="OrthoDB" id="2985972at2759"/>
<dbReference type="Proteomes" id="UP000297245">
    <property type="component" value="Unassembled WGS sequence"/>
</dbReference>
<reference evidence="1 2" key="1">
    <citation type="journal article" date="2019" name="Nat. Ecol. Evol.">
        <title>Megaphylogeny resolves global patterns of mushroom evolution.</title>
        <authorList>
            <person name="Varga T."/>
            <person name="Krizsan K."/>
            <person name="Foldi C."/>
            <person name="Dima B."/>
            <person name="Sanchez-Garcia M."/>
            <person name="Sanchez-Ramirez S."/>
            <person name="Szollosi G.J."/>
            <person name="Szarkandi J.G."/>
            <person name="Papp V."/>
            <person name="Albert L."/>
            <person name="Andreopoulos W."/>
            <person name="Angelini C."/>
            <person name="Antonin V."/>
            <person name="Barry K.W."/>
            <person name="Bougher N.L."/>
            <person name="Buchanan P."/>
            <person name="Buyck B."/>
            <person name="Bense V."/>
            <person name="Catcheside P."/>
            <person name="Chovatia M."/>
            <person name="Cooper J."/>
            <person name="Damon W."/>
            <person name="Desjardin D."/>
            <person name="Finy P."/>
            <person name="Geml J."/>
            <person name="Haridas S."/>
            <person name="Hughes K."/>
            <person name="Justo A."/>
            <person name="Karasinski D."/>
            <person name="Kautmanova I."/>
            <person name="Kiss B."/>
            <person name="Kocsube S."/>
            <person name="Kotiranta H."/>
            <person name="LaButti K.M."/>
            <person name="Lechner B.E."/>
            <person name="Liimatainen K."/>
            <person name="Lipzen A."/>
            <person name="Lukacs Z."/>
            <person name="Mihaltcheva S."/>
            <person name="Morgado L.N."/>
            <person name="Niskanen T."/>
            <person name="Noordeloos M.E."/>
            <person name="Ohm R.A."/>
            <person name="Ortiz-Santana B."/>
            <person name="Ovrebo C."/>
            <person name="Racz N."/>
            <person name="Riley R."/>
            <person name="Savchenko A."/>
            <person name="Shiryaev A."/>
            <person name="Soop K."/>
            <person name="Spirin V."/>
            <person name="Szebenyi C."/>
            <person name="Tomsovsky M."/>
            <person name="Tulloss R.E."/>
            <person name="Uehling J."/>
            <person name="Grigoriev I.V."/>
            <person name="Vagvolgyi C."/>
            <person name="Papp T."/>
            <person name="Martin F.M."/>
            <person name="Miettinen O."/>
            <person name="Hibbett D.S."/>
            <person name="Nagy L.G."/>
        </authorList>
    </citation>
    <scope>NUCLEOTIDE SEQUENCE [LARGE SCALE GENOMIC DNA]</scope>
    <source>
        <strain evidence="1 2">CBS 962.96</strain>
    </source>
</reference>
<name>A0A4S8MGQ7_DENBC</name>
<proteinExistence type="predicted"/>
<accession>A0A4S8MGQ7</accession>
<evidence type="ECO:0000313" key="2">
    <source>
        <dbReference type="Proteomes" id="UP000297245"/>
    </source>
</evidence>
<evidence type="ECO:0000313" key="1">
    <source>
        <dbReference type="EMBL" id="THV01314.1"/>
    </source>
</evidence>
<organism evidence="1 2">
    <name type="scientific">Dendrothele bispora (strain CBS 962.96)</name>
    <dbReference type="NCBI Taxonomy" id="1314807"/>
    <lineage>
        <taxon>Eukaryota</taxon>
        <taxon>Fungi</taxon>
        <taxon>Dikarya</taxon>
        <taxon>Basidiomycota</taxon>
        <taxon>Agaricomycotina</taxon>
        <taxon>Agaricomycetes</taxon>
        <taxon>Agaricomycetidae</taxon>
        <taxon>Agaricales</taxon>
        <taxon>Agaricales incertae sedis</taxon>
        <taxon>Dendrothele</taxon>
    </lineage>
</organism>
<keyword evidence="2" id="KW-1185">Reference proteome</keyword>
<dbReference type="EMBL" id="ML179091">
    <property type="protein sequence ID" value="THV01314.1"/>
    <property type="molecule type" value="Genomic_DNA"/>
</dbReference>
<dbReference type="AlphaFoldDB" id="A0A4S8MGQ7"/>